<accession>A0AAN8Y7E8</accession>
<proteinExistence type="predicted"/>
<dbReference type="EMBL" id="JBANQN010000008">
    <property type="protein sequence ID" value="KAK6782109.1"/>
    <property type="molecule type" value="Genomic_DNA"/>
</dbReference>
<reference evidence="1 2" key="1">
    <citation type="submission" date="2024-02" db="EMBL/GenBank/DDBJ databases">
        <title>de novo genome assembly of Solanum bulbocastanum strain 11H21.</title>
        <authorList>
            <person name="Hosaka A.J."/>
        </authorList>
    </citation>
    <scope>NUCLEOTIDE SEQUENCE [LARGE SCALE GENOMIC DNA]</scope>
    <source>
        <tissue evidence="1">Young leaves</tissue>
    </source>
</reference>
<protein>
    <submittedName>
        <fullName evidence="1">Uncharacterized protein</fullName>
    </submittedName>
</protein>
<dbReference type="Gene3D" id="2.40.50.140">
    <property type="entry name" value="Nucleic acid-binding proteins"/>
    <property type="match status" value="1"/>
</dbReference>
<comment type="caution">
    <text evidence="1">The sequence shown here is derived from an EMBL/GenBank/DDBJ whole genome shotgun (WGS) entry which is preliminary data.</text>
</comment>
<dbReference type="AlphaFoldDB" id="A0AAN8Y7E8"/>
<keyword evidence="2" id="KW-1185">Reference proteome</keyword>
<dbReference type="InterPro" id="IPR012340">
    <property type="entry name" value="NA-bd_OB-fold"/>
</dbReference>
<evidence type="ECO:0000313" key="1">
    <source>
        <dbReference type="EMBL" id="KAK6782109.1"/>
    </source>
</evidence>
<organism evidence="1 2">
    <name type="scientific">Solanum bulbocastanum</name>
    <name type="common">Wild potato</name>
    <dbReference type="NCBI Taxonomy" id="147425"/>
    <lineage>
        <taxon>Eukaryota</taxon>
        <taxon>Viridiplantae</taxon>
        <taxon>Streptophyta</taxon>
        <taxon>Embryophyta</taxon>
        <taxon>Tracheophyta</taxon>
        <taxon>Spermatophyta</taxon>
        <taxon>Magnoliopsida</taxon>
        <taxon>eudicotyledons</taxon>
        <taxon>Gunneridae</taxon>
        <taxon>Pentapetalae</taxon>
        <taxon>asterids</taxon>
        <taxon>lamiids</taxon>
        <taxon>Solanales</taxon>
        <taxon>Solanaceae</taxon>
        <taxon>Solanoideae</taxon>
        <taxon>Solaneae</taxon>
        <taxon>Solanum</taxon>
    </lineage>
</organism>
<evidence type="ECO:0000313" key="2">
    <source>
        <dbReference type="Proteomes" id="UP001371456"/>
    </source>
</evidence>
<dbReference type="Proteomes" id="UP001371456">
    <property type="component" value="Unassembled WGS sequence"/>
</dbReference>
<gene>
    <name evidence="1" type="ORF">RDI58_019905</name>
</gene>
<sequence length="414" mass="47323">MQQNVRIREFTPRTSDWICKEDQIKAVVHGDVIPRYDDRIKLYHTYYIAGSRMKPSSSEYEKPLHVFELGFDRRTVLVSVEENDVAVLPPPTKLTLTSFPDIKQQIPRATTDLRQEFGASSTTKSNTTILIDPPYPQCQQLRAWVTQNKGTLTSFTLRSKFGSLISILVDEQIIPIANAESQEDKASVYFQGKTTYSFCAYINFLEIHFYEQTKRYDFCLCIACVSLTTKFGTTLLIDPPYPQRKQLHAWKTSFSLRSTSKSISLISVLVDEEVIPIANTESQEDIHLSSILASPCREPSIASNSCNHGCHINSLKLNQHFSSTRSEVKNGGLSHTVFWSQRGDSTFLNLEPLHFLHECGSRLLHMLSFSRQGAWRGHYEGFFFVDFGNSFMHFLKSLHKKYLGYAQCSRLEAR</sequence>
<name>A0AAN8Y7E8_SOLBU</name>